<sequence length="197" mass="22212">MTDIDRYVIDQSRLPTDYPTHAQPGDFWEALGRAVGTFGFLEEVLCKAIFALTATRPYNDAEIVSAYEEWVVKLERSLSDPLGNLIDTYGKAVREHPEATISNRDDLLRDLRAASKIRNVLCHGSWRTPDSSGASIPFYVNKQGERFDTPIDKRWLEVARQHILELICAVINSVTHMGFQFPSSSGPGTPVWESNDR</sequence>
<comment type="caution">
    <text evidence="1">The sequence shown here is derived from an EMBL/GenBank/DDBJ whole genome shotgun (WGS) entry which is preliminary data.</text>
</comment>
<organism evidence="1 2">
    <name type="scientific">Pseudomonas fluorescens</name>
    <dbReference type="NCBI Taxonomy" id="294"/>
    <lineage>
        <taxon>Bacteria</taxon>
        <taxon>Pseudomonadati</taxon>
        <taxon>Pseudomonadota</taxon>
        <taxon>Gammaproteobacteria</taxon>
        <taxon>Pseudomonadales</taxon>
        <taxon>Pseudomonadaceae</taxon>
        <taxon>Pseudomonas</taxon>
    </lineage>
</organism>
<evidence type="ECO:0008006" key="3">
    <source>
        <dbReference type="Google" id="ProtNLM"/>
    </source>
</evidence>
<dbReference type="RefSeq" id="WP_123595082.1">
    <property type="nucleotide sequence ID" value="NZ_MOBZ01000020.1"/>
</dbReference>
<protein>
    <recommendedName>
        <fullName evidence="3">RiboL-PSP-HEPN domain-containing protein</fullName>
    </recommendedName>
</protein>
<gene>
    <name evidence="1" type="ORF">BK673_24520</name>
</gene>
<accession>A0A423P019</accession>
<reference evidence="1 2" key="1">
    <citation type="submission" date="2016-10" db="EMBL/GenBank/DDBJ databases">
        <title>Comparative genome analysis of multiple Pseudomonas spp. focuses on biocontrol and plant growth promoting traits.</title>
        <authorList>
            <person name="Tao X.-Y."/>
            <person name="Taylor C.G."/>
        </authorList>
    </citation>
    <scope>NUCLEOTIDE SEQUENCE [LARGE SCALE GENOMIC DNA]</scope>
    <source>
        <strain evidence="1 2">36G2</strain>
    </source>
</reference>
<dbReference type="Proteomes" id="UP000283619">
    <property type="component" value="Unassembled WGS sequence"/>
</dbReference>
<name>A0A423P019_PSEFL</name>
<dbReference type="EMBL" id="MOBZ01000020">
    <property type="protein sequence ID" value="ROO03846.1"/>
    <property type="molecule type" value="Genomic_DNA"/>
</dbReference>
<evidence type="ECO:0000313" key="2">
    <source>
        <dbReference type="Proteomes" id="UP000283619"/>
    </source>
</evidence>
<proteinExistence type="predicted"/>
<evidence type="ECO:0000313" key="1">
    <source>
        <dbReference type="EMBL" id="ROO03846.1"/>
    </source>
</evidence>
<dbReference type="AlphaFoldDB" id="A0A423P019"/>